<keyword evidence="3" id="KW-0342">GTP-binding</keyword>
<accession>A0ABP0EDB1</accession>
<name>A0ABP0EDB1_9ASCO</name>
<evidence type="ECO:0000256" key="4">
    <source>
        <dbReference type="ARBA" id="ARBA00023224"/>
    </source>
</evidence>
<gene>
    <name evidence="5" type="primary">GPA1</name>
    <name evidence="5" type="ORF">CAAN4_E11496</name>
</gene>
<dbReference type="Pfam" id="PF00503">
    <property type="entry name" value="G-alpha"/>
    <property type="match status" value="1"/>
</dbReference>
<dbReference type="Proteomes" id="UP001497600">
    <property type="component" value="Chromosome E"/>
</dbReference>
<proteinExistence type="predicted"/>
<evidence type="ECO:0000256" key="3">
    <source>
        <dbReference type="ARBA" id="ARBA00023134"/>
    </source>
</evidence>
<dbReference type="PANTHER" id="PTHR10218">
    <property type="entry name" value="GTP-BINDING PROTEIN ALPHA SUBUNIT"/>
    <property type="match status" value="1"/>
</dbReference>
<sequence>MGCAASTMESEEDFNPLLQDKKMNDLIEQQIQLRRQNEKQLFKLLLLGAGESGKSTVLKQLRLLHQGGFSQPERVQYAQVIWVDLIQSMKILIIQARKFGVPLDCDKANNPLTPYKQLVLRIDPLQQIETDSAGGSNFLSEFVIKYSEGYKQKRKVNTGSASTAQGWDMNLADDDSNKLTIEGIATELQEVSKFQNGGIQDRFKVAEAIKKLWEEDSGIRRTFARANEFQMETNVKYYFENVNNFADPNYICTDTDILKGRIKTTGITESNFDINSFKFRVLDAGGQRSERKKWIHCFEGINAILFVVALSEYDQTLFEDERVNRMHESIILFDSLCNSKWFANTPFILFLNKIDLFQEKLPKSPLRRYFPDYQGSPNNVEEAVQFFTNIFLRSNRTNKPIYVHTTCATDTKSMKFVLAAVTDVIVQKSLQKSGLI</sequence>
<dbReference type="PRINTS" id="PR01241">
    <property type="entry name" value="GPROTEINAFNG"/>
</dbReference>
<dbReference type="CDD" id="cd00066">
    <property type="entry name" value="G-alpha"/>
    <property type="match status" value="1"/>
</dbReference>
<dbReference type="PROSITE" id="PS51882">
    <property type="entry name" value="G_ALPHA"/>
    <property type="match status" value="1"/>
</dbReference>
<dbReference type="InterPro" id="IPR011025">
    <property type="entry name" value="GproteinA_insert"/>
</dbReference>
<keyword evidence="6" id="KW-1185">Reference proteome</keyword>
<evidence type="ECO:0000313" key="5">
    <source>
        <dbReference type="EMBL" id="CAK7908717.1"/>
    </source>
</evidence>
<keyword evidence="2" id="KW-0547">Nucleotide-binding</keyword>
<dbReference type="InterPro" id="IPR001019">
    <property type="entry name" value="Gprotein_alpha_su"/>
</dbReference>
<evidence type="ECO:0000313" key="6">
    <source>
        <dbReference type="Proteomes" id="UP001497600"/>
    </source>
</evidence>
<dbReference type="InterPro" id="IPR027417">
    <property type="entry name" value="P-loop_NTPase"/>
</dbReference>
<reference evidence="5 6" key="1">
    <citation type="submission" date="2024-01" db="EMBL/GenBank/DDBJ databases">
        <authorList>
            <consortium name="Genoscope - CEA"/>
            <person name="William W."/>
        </authorList>
    </citation>
    <scope>NUCLEOTIDE SEQUENCE [LARGE SCALE GENOMIC DNA]</scope>
    <source>
        <strain evidence="5 6">29B2s-10</strain>
    </source>
</reference>
<dbReference type="PRINTS" id="PR00318">
    <property type="entry name" value="GPROTEINA"/>
</dbReference>
<dbReference type="SUPFAM" id="SSF52540">
    <property type="entry name" value="P-loop containing nucleoside triphosphate hydrolases"/>
    <property type="match status" value="1"/>
</dbReference>
<dbReference type="InterPro" id="IPR002975">
    <property type="entry name" value="Fungi_Gprotein_alpha"/>
</dbReference>
<dbReference type="Gene3D" id="3.40.50.300">
    <property type="entry name" value="P-loop containing nucleotide triphosphate hydrolases"/>
    <property type="match status" value="2"/>
</dbReference>
<keyword evidence="4" id="KW-0807">Transducer</keyword>
<dbReference type="SUPFAM" id="SSF47895">
    <property type="entry name" value="Transducin (alpha subunit), insertion domain"/>
    <property type="match status" value="1"/>
</dbReference>
<evidence type="ECO:0000256" key="1">
    <source>
        <dbReference type="ARBA" id="ARBA00022723"/>
    </source>
</evidence>
<evidence type="ECO:0000256" key="2">
    <source>
        <dbReference type="ARBA" id="ARBA00022741"/>
    </source>
</evidence>
<dbReference type="Gene3D" id="1.10.400.10">
    <property type="entry name" value="GI Alpha 1, domain 2-like"/>
    <property type="match status" value="1"/>
</dbReference>
<dbReference type="PANTHER" id="PTHR10218:SF302">
    <property type="entry name" value="GUANINE NUCLEOTIDE-BINDING PROTEIN ALPHA-5 SUBUNIT"/>
    <property type="match status" value="1"/>
</dbReference>
<organism evidence="5 6">
    <name type="scientific">[Candida] anglica</name>
    <dbReference type="NCBI Taxonomy" id="148631"/>
    <lineage>
        <taxon>Eukaryota</taxon>
        <taxon>Fungi</taxon>
        <taxon>Dikarya</taxon>
        <taxon>Ascomycota</taxon>
        <taxon>Saccharomycotina</taxon>
        <taxon>Pichiomycetes</taxon>
        <taxon>Debaryomycetaceae</taxon>
        <taxon>Kurtzmaniella</taxon>
    </lineage>
</organism>
<dbReference type="EMBL" id="OZ004257">
    <property type="protein sequence ID" value="CAK7908717.1"/>
    <property type="molecule type" value="Genomic_DNA"/>
</dbReference>
<protein>
    <submittedName>
        <fullName evidence="5">Guanine nucleotide-binding protein alpha-1 subunit</fullName>
    </submittedName>
</protein>
<dbReference type="SMART" id="SM00275">
    <property type="entry name" value="G_alpha"/>
    <property type="match status" value="1"/>
</dbReference>
<keyword evidence="1" id="KW-0479">Metal-binding</keyword>